<dbReference type="SUPFAM" id="SSF53067">
    <property type="entry name" value="Actin-like ATPase domain"/>
    <property type="match status" value="2"/>
</dbReference>
<dbReference type="PANTHER" id="PTHR43095">
    <property type="entry name" value="SUGAR KINASE"/>
    <property type="match status" value="1"/>
</dbReference>
<sequence length="478" mass="53429">MHSILGIDIGTTAIKFNLFSKEDYLILCSKKYSVPMKESNETSSTQAPQIILQLVLDGIQAIAKEYRIDALVFSTAMHSLIPVRKGQIGEMYLWSDKRAQKTMAHFKQSEPMKAKHFYEATGTPIHAMSPFAKLLYFKEKEPDFFASVDQWIDIKAYLMHYFTGEYVVDYSIASATGLFNTETFSWDAEILSFVSVKEEQLPQAVDTDTVFAITSRASEACNLSSATKVYIGASDGTLASYASWMGTGQKISLTIGTSGAIRYLSAERKISESQSTFCYYLAKNQWVIGGATNNGGKTLEWASQLFYENQTDIFTEIPTSFKNSPIGAKQLVFLPYINGERAPLWDANVTGKFDGVTLVHRRDDFIRAICEGILFNLKYIHCQLGIQEKAGIALSGGFFTIPTMAIEAAAIFESDCVQSDYTEPSFGAVALVAKQTIERKTNELEKIAVDSLKKVAYQKSFEQFRYELDKTFNQSLNK</sequence>
<keyword evidence="3 6" id="KW-0418">Kinase</keyword>
<evidence type="ECO:0000256" key="2">
    <source>
        <dbReference type="ARBA" id="ARBA00022679"/>
    </source>
</evidence>
<dbReference type="RefSeq" id="WP_188367670.1">
    <property type="nucleotide sequence ID" value="NZ_BMDT01000006.1"/>
</dbReference>
<accession>A0A917JFN5</accession>
<evidence type="ECO:0000256" key="1">
    <source>
        <dbReference type="ARBA" id="ARBA00009156"/>
    </source>
</evidence>
<dbReference type="Pfam" id="PF02782">
    <property type="entry name" value="FGGY_C"/>
    <property type="match status" value="1"/>
</dbReference>
<dbReference type="Proteomes" id="UP000622610">
    <property type="component" value="Unassembled WGS sequence"/>
</dbReference>
<dbReference type="Gene3D" id="3.30.420.40">
    <property type="match status" value="2"/>
</dbReference>
<dbReference type="GO" id="GO:0016301">
    <property type="term" value="F:kinase activity"/>
    <property type="evidence" value="ECO:0007669"/>
    <property type="project" value="UniProtKB-KW"/>
</dbReference>
<dbReference type="PANTHER" id="PTHR43095:SF2">
    <property type="entry name" value="GLUCONOKINASE"/>
    <property type="match status" value="1"/>
</dbReference>
<keyword evidence="2" id="KW-0808">Transferase</keyword>
<proteinExistence type="inferred from homology"/>
<reference evidence="6" key="2">
    <citation type="submission" date="2020-09" db="EMBL/GenBank/DDBJ databases">
        <authorList>
            <person name="Sun Q."/>
            <person name="Sedlacek I."/>
        </authorList>
    </citation>
    <scope>NUCLEOTIDE SEQUENCE</scope>
    <source>
        <strain evidence="6">CCM 8433</strain>
    </source>
</reference>
<dbReference type="InterPro" id="IPR018485">
    <property type="entry name" value="FGGY_C"/>
</dbReference>
<name>A0A917JFN5_9ENTE</name>
<reference evidence="6" key="1">
    <citation type="journal article" date="2014" name="Int. J. Syst. Evol. Microbiol.">
        <title>Complete genome sequence of Corynebacterium casei LMG S-19264T (=DSM 44701T), isolated from a smear-ripened cheese.</title>
        <authorList>
            <consortium name="US DOE Joint Genome Institute (JGI-PGF)"/>
            <person name="Walter F."/>
            <person name="Albersmeier A."/>
            <person name="Kalinowski J."/>
            <person name="Ruckert C."/>
        </authorList>
    </citation>
    <scope>NUCLEOTIDE SEQUENCE</scope>
    <source>
        <strain evidence="6">CCM 8433</strain>
    </source>
</reference>
<organism evidence="6 7">
    <name type="scientific">Enterococcus alcedinis</name>
    <dbReference type="NCBI Taxonomy" id="1274384"/>
    <lineage>
        <taxon>Bacteria</taxon>
        <taxon>Bacillati</taxon>
        <taxon>Bacillota</taxon>
        <taxon>Bacilli</taxon>
        <taxon>Lactobacillales</taxon>
        <taxon>Enterococcaceae</taxon>
        <taxon>Enterococcus</taxon>
    </lineage>
</organism>
<dbReference type="InterPro" id="IPR043129">
    <property type="entry name" value="ATPase_NBD"/>
</dbReference>
<feature type="domain" description="Carbohydrate kinase FGGY C-terminal" evidence="5">
    <location>
        <begin position="253"/>
        <end position="424"/>
    </location>
</feature>
<feature type="domain" description="Carbohydrate kinase FGGY N-terminal" evidence="4">
    <location>
        <begin position="4"/>
        <end position="239"/>
    </location>
</feature>
<comment type="caution">
    <text evidence="6">The sequence shown here is derived from an EMBL/GenBank/DDBJ whole genome shotgun (WGS) entry which is preliminary data.</text>
</comment>
<evidence type="ECO:0000256" key="3">
    <source>
        <dbReference type="ARBA" id="ARBA00022777"/>
    </source>
</evidence>
<dbReference type="AlphaFoldDB" id="A0A917JFN5"/>
<keyword evidence="7" id="KW-1185">Reference proteome</keyword>
<dbReference type="GO" id="GO:0005975">
    <property type="term" value="P:carbohydrate metabolic process"/>
    <property type="evidence" value="ECO:0007669"/>
    <property type="project" value="InterPro"/>
</dbReference>
<dbReference type="CDD" id="cd07770">
    <property type="entry name" value="ASKHA_NBD_FGGY_GntK"/>
    <property type="match status" value="1"/>
</dbReference>
<protein>
    <submittedName>
        <fullName evidence="6">Gluconate kinase</fullName>
    </submittedName>
</protein>
<evidence type="ECO:0000313" key="7">
    <source>
        <dbReference type="Proteomes" id="UP000622610"/>
    </source>
</evidence>
<dbReference type="PIRSF" id="PIRSF000538">
    <property type="entry name" value="GlpK"/>
    <property type="match status" value="1"/>
</dbReference>
<evidence type="ECO:0000259" key="4">
    <source>
        <dbReference type="Pfam" id="PF00370"/>
    </source>
</evidence>
<dbReference type="InterPro" id="IPR000577">
    <property type="entry name" value="Carb_kinase_FGGY"/>
</dbReference>
<dbReference type="InterPro" id="IPR018484">
    <property type="entry name" value="FGGY_N"/>
</dbReference>
<comment type="similarity">
    <text evidence="1">Belongs to the FGGY kinase family.</text>
</comment>
<dbReference type="Pfam" id="PF00370">
    <property type="entry name" value="FGGY_N"/>
    <property type="match status" value="1"/>
</dbReference>
<dbReference type="InterPro" id="IPR050406">
    <property type="entry name" value="FGGY_Carb_Kinase"/>
</dbReference>
<evidence type="ECO:0000313" key="6">
    <source>
        <dbReference type="EMBL" id="GGI65829.1"/>
    </source>
</evidence>
<evidence type="ECO:0000259" key="5">
    <source>
        <dbReference type="Pfam" id="PF02782"/>
    </source>
</evidence>
<dbReference type="EMBL" id="BMDT01000006">
    <property type="protein sequence ID" value="GGI65829.1"/>
    <property type="molecule type" value="Genomic_DNA"/>
</dbReference>
<gene>
    <name evidence="6" type="ORF">GCM10011482_14830</name>
</gene>